<dbReference type="EMBL" id="JAYRBN010000109">
    <property type="protein sequence ID" value="KAL2726158.1"/>
    <property type="molecule type" value="Genomic_DNA"/>
</dbReference>
<keyword evidence="3 5" id="KW-0371">Homeobox</keyword>
<dbReference type="GO" id="GO:0003677">
    <property type="term" value="F:DNA binding"/>
    <property type="evidence" value="ECO:0007669"/>
    <property type="project" value="UniProtKB-UniRule"/>
</dbReference>
<comment type="subcellular location">
    <subcellularLocation>
        <location evidence="1 5 6">Nucleus</location>
    </subcellularLocation>
</comment>
<dbReference type="PRINTS" id="PR00024">
    <property type="entry name" value="HOMEOBOX"/>
</dbReference>
<dbReference type="AlphaFoldDB" id="A0ABD2AZW7"/>
<accession>A0ABD2AZW7</accession>
<feature type="domain" description="Homeobox" evidence="8">
    <location>
        <begin position="97"/>
        <end position="157"/>
    </location>
</feature>
<evidence type="ECO:0000259" key="8">
    <source>
        <dbReference type="PROSITE" id="PS50071"/>
    </source>
</evidence>
<feature type="region of interest" description="Disordered" evidence="7">
    <location>
        <begin position="258"/>
        <end position="318"/>
    </location>
</feature>
<dbReference type="InterPro" id="IPR017970">
    <property type="entry name" value="Homeobox_CS"/>
</dbReference>
<name>A0ABD2AZW7_VESMC</name>
<dbReference type="Gene3D" id="1.10.10.60">
    <property type="entry name" value="Homeodomain-like"/>
    <property type="match status" value="1"/>
</dbReference>
<evidence type="ECO:0000256" key="5">
    <source>
        <dbReference type="PROSITE-ProRule" id="PRU00108"/>
    </source>
</evidence>
<dbReference type="CDD" id="cd00086">
    <property type="entry name" value="homeodomain"/>
    <property type="match status" value="1"/>
</dbReference>
<evidence type="ECO:0000256" key="6">
    <source>
        <dbReference type="RuleBase" id="RU000682"/>
    </source>
</evidence>
<gene>
    <name evidence="9" type="ORF">V1477_017972</name>
</gene>
<dbReference type="PROSITE" id="PS00027">
    <property type="entry name" value="HOMEOBOX_1"/>
    <property type="match status" value="1"/>
</dbReference>
<sequence length="318" mass="35930">MEIVSALLFRSRSRIAGEKKDRNIARVNMITRYLVDKMGGSASAQADFICVDPLSETLLIFKKKSFEKDPSFYFLAGGKEDDPKGSSSNALSSAQSKKQRKARTAFTDHQLQTLEKSFERQKYLSVQDRMELAAKLQLTDTQVKTWYQNRRTKWKRQTMVGFEIMAESNYAVAAFQQFYGSGAGAAVPTHPAAGRYFPYATSHPLPSNQLFYQQASAAVTLQKPLPYRLYPPTMILAGPSAGPFGSLAASSSLSSLSNYYRDSPEMVDERERESRKERKDRETMQRDRSRSREGSPIRREDTPESIKADSDEESIHDI</sequence>
<evidence type="ECO:0000256" key="7">
    <source>
        <dbReference type="SAM" id="MobiDB-lite"/>
    </source>
</evidence>
<evidence type="ECO:0000313" key="10">
    <source>
        <dbReference type="Proteomes" id="UP001607303"/>
    </source>
</evidence>
<feature type="compositionally biased region" description="Low complexity" evidence="7">
    <location>
        <begin position="86"/>
        <end position="96"/>
    </location>
</feature>
<evidence type="ECO:0000256" key="4">
    <source>
        <dbReference type="ARBA" id="ARBA00023242"/>
    </source>
</evidence>
<evidence type="ECO:0000256" key="1">
    <source>
        <dbReference type="ARBA" id="ARBA00004123"/>
    </source>
</evidence>
<organism evidence="9 10">
    <name type="scientific">Vespula maculifrons</name>
    <name type="common">Eastern yellow jacket</name>
    <name type="synonym">Wasp</name>
    <dbReference type="NCBI Taxonomy" id="7453"/>
    <lineage>
        <taxon>Eukaryota</taxon>
        <taxon>Metazoa</taxon>
        <taxon>Ecdysozoa</taxon>
        <taxon>Arthropoda</taxon>
        <taxon>Hexapoda</taxon>
        <taxon>Insecta</taxon>
        <taxon>Pterygota</taxon>
        <taxon>Neoptera</taxon>
        <taxon>Endopterygota</taxon>
        <taxon>Hymenoptera</taxon>
        <taxon>Apocrita</taxon>
        <taxon>Aculeata</taxon>
        <taxon>Vespoidea</taxon>
        <taxon>Vespidae</taxon>
        <taxon>Vespinae</taxon>
        <taxon>Vespula</taxon>
    </lineage>
</organism>
<dbReference type="PANTHER" id="PTHR24333">
    <property type="entry name" value="HOMEO BOX HB9 LIKE A-RELATED"/>
    <property type="match status" value="1"/>
</dbReference>
<feature type="compositionally biased region" description="Basic and acidic residues" evidence="7">
    <location>
        <begin position="262"/>
        <end position="318"/>
    </location>
</feature>
<keyword evidence="4 5" id="KW-0539">Nucleus</keyword>
<dbReference type="PROSITE" id="PS50071">
    <property type="entry name" value="HOMEOBOX_2"/>
    <property type="match status" value="1"/>
</dbReference>
<keyword evidence="2 5" id="KW-0238">DNA-binding</keyword>
<dbReference type="PANTHER" id="PTHR24333:SF5">
    <property type="entry name" value="VENT HOMEOBOX"/>
    <property type="match status" value="1"/>
</dbReference>
<dbReference type="InterPro" id="IPR020479">
    <property type="entry name" value="HD_metazoa"/>
</dbReference>
<evidence type="ECO:0000256" key="3">
    <source>
        <dbReference type="ARBA" id="ARBA00023155"/>
    </source>
</evidence>
<keyword evidence="10" id="KW-1185">Reference proteome</keyword>
<evidence type="ECO:0000313" key="9">
    <source>
        <dbReference type="EMBL" id="KAL2726158.1"/>
    </source>
</evidence>
<dbReference type="SUPFAM" id="SSF46689">
    <property type="entry name" value="Homeodomain-like"/>
    <property type="match status" value="1"/>
</dbReference>
<dbReference type="Pfam" id="PF00046">
    <property type="entry name" value="Homeodomain"/>
    <property type="match status" value="1"/>
</dbReference>
<proteinExistence type="predicted"/>
<feature type="DNA-binding region" description="Homeobox" evidence="5">
    <location>
        <begin position="99"/>
        <end position="158"/>
    </location>
</feature>
<dbReference type="InterPro" id="IPR050848">
    <property type="entry name" value="Homeobox_TF"/>
</dbReference>
<evidence type="ECO:0000256" key="2">
    <source>
        <dbReference type="ARBA" id="ARBA00023125"/>
    </source>
</evidence>
<dbReference type="SMART" id="SM00389">
    <property type="entry name" value="HOX"/>
    <property type="match status" value="1"/>
</dbReference>
<comment type="caution">
    <text evidence="9">The sequence shown here is derived from an EMBL/GenBank/DDBJ whole genome shotgun (WGS) entry which is preliminary data.</text>
</comment>
<reference evidence="9 10" key="1">
    <citation type="journal article" date="2024" name="Ann. Entomol. Soc. Am.">
        <title>Genomic analyses of the southern and eastern yellowjacket wasps (Hymenoptera: Vespidae) reveal evolutionary signatures of social life.</title>
        <authorList>
            <person name="Catto M.A."/>
            <person name="Caine P.B."/>
            <person name="Orr S.E."/>
            <person name="Hunt B.G."/>
            <person name="Goodisman M.A.D."/>
        </authorList>
    </citation>
    <scope>NUCLEOTIDE SEQUENCE [LARGE SCALE GENOMIC DNA]</scope>
    <source>
        <strain evidence="9">232</strain>
        <tissue evidence="9">Head and thorax</tissue>
    </source>
</reference>
<dbReference type="InterPro" id="IPR009057">
    <property type="entry name" value="Homeodomain-like_sf"/>
</dbReference>
<dbReference type="GO" id="GO:0005634">
    <property type="term" value="C:nucleus"/>
    <property type="evidence" value="ECO:0007669"/>
    <property type="project" value="UniProtKB-SubCell"/>
</dbReference>
<feature type="region of interest" description="Disordered" evidence="7">
    <location>
        <begin position="80"/>
        <end position="103"/>
    </location>
</feature>
<protein>
    <submittedName>
        <fullName evidence="9">Homeobox protein B-H1-like</fullName>
    </submittedName>
</protein>
<dbReference type="Proteomes" id="UP001607303">
    <property type="component" value="Unassembled WGS sequence"/>
</dbReference>
<dbReference type="InterPro" id="IPR001356">
    <property type="entry name" value="HD"/>
</dbReference>